<dbReference type="Proteomes" id="UP000604825">
    <property type="component" value="Unassembled WGS sequence"/>
</dbReference>
<gene>
    <name evidence="3" type="ORF">NCGR_LOCUS30989</name>
</gene>
<feature type="domain" description="DUF569" evidence="1">
    <location>
        <begin position="1"/>
        <end position="156"/>
    </location>
</feature>
<proteinExistence type="predicted"/>
<dbReference type="Pfam" id="PF04601">
    <property type="entry name" value="DUF569"/>
    <property type="match status" value="1"/>
</dbReference>
<evidence type="ECO:0008006" key="5">
    <source>
        <dbReference type="Google" id="ProtNLM"/>
    </source>
</evidence>
<keyword evidence="4" id="KW-1185">Reference proteome</keyword>
<accession>A0A811PM05</accession>
<organism evidence="3 4">
    <name type="scientific">Miscanthus lutarioriparius</name>
    <dbReference type="NCBI Taxonomy" id="422564"/>
    <lineage>
        <taxon>Eukaryota</taxon>
        <taxon>Viridiplantae</taxon>
        <taxon>Streptophyta</taxon>
        <taxon>Embryophyta</taxon>
        <taxon>Tracheophyta</taxon>
        <taxon>Spermatophyta</taxon>
        <taxon>Magnoliopsida</taxon>
        <taxon>Liliopsida</taxon>
        <taxon>Poales</taxon>
        <taxon>Poaceae</taxon>
        <taxon>PACMAD clade</taxon>
        <taxon>Panicoideae</taxon>
        <taxon>Andropogonodae</taxon>
        <taxon>Andropogoneae</taxon>
        <taxon>Saccharinae</taxon>
        <taxon>Miscanthus</taxon>
    </lineage>
</organism>
<sequence length="355" mass="40057">MDLLPDGAFVRLESRVTGKYVHADEDWERVSLRPNGPVPSLNAVWRVEHWVSPDQGNTFVLLQNAAYGRYLSFSMRKAQTGHRGRRTTQMDRSEPNVLQNLNAYPWMWTVERLNPPDQDYVSLRYLTCYLRANGRYLAWNIRVTADVDPDAPRVTTMMHWTVHQVAASPVPQPLPLTLEDQGAPGGLLFPHPPRTIRHVRASDEGEFDQNHHNWPSFAFYDSSVTNLRYELVQLQHDLKWNEDMSAYTLCMLPGSHGRLMPLVTDDLPSSLDSMNIVVFRTESPGDYSAIFSAACTALVICLCSHSFSMCCGISVSPDRCTSTVEEYESGTSDNVEIHLFGNQKHLSTAAPDTVT</sequence>
<feature type="domain" description="DUF569" evidence="2">
    <location>
        <begin position="193"/>
        <end position="279"/>
    </location>
</feature>
<dbReference type="PANTHER" id="PTHR31205">
    <property type="entry name" value="ACTIN CROSS-LINKING PROTEIN (DUF569)"/>
    <property type="match status" value="1"/>
</dbReference>
<evidence type="ECO:0000259" key="1">
    <source>
        <dbReference type="Pfam" id="PF04601"/>
    </source>
</evidence>
<dbReference type="EMBL" id="CAJGYO010000007">
    <property type="protein sequence ID" value="CAD6246745.1"/>
    <property type="molecule type" value="Genomic_DNA"/>
</dbReference>
<dbReference type="AlphaFoldDB" id="A0A811PM05"/>
<dbReference type="CDD" id="cd23340">
    <property type="entry name" value="beta-trefoil_FSCN_ACP-like"/>
    <property type="match status" value="1"/>
</dbReference>
<dbReference type="OrthoDB" id="667390at2759"/>
<evidence type="ECO:0000313" key="4">
    <source>
        <dbReference type="Proteomes" id="UP000604825"/>
    </source>
</evidence>
<protein>
    <recommendedName>
        <fullName evidence="5">DUF569 domain-containing protein</fullName>
    </recommendedName>
</protein>
<evidence type="ECO:0000313" key="3">
    <source>
        <dbReference type="EMBL" id="CAD6246745.1"/>
    </source>
</evidence>
<dbReference type="Pfam" id="PF22932">
    <property type="entry name" value="Ubiq_DUF_assoc"/>
    <property type="match status" value="1"/>
</dbReference>
<evidence type="ECO:0000259" key="2">
    <source>
        <dbReference type="Pfam" id="PF22932"/>
    </source>
</evidence>
<dbReference type="InterPro" id="IPR007679">
    <property type="entry name" value="DUF569"/>
</dbReference>
<dbReference type="PANTHER" id="PTHR31205:SF36">
    <property type="entry name" value="DUF569 DOMAIN-CONTAINING PROTEIN"/>
    <property type="match status" value="1"/>
</dbReference>
<name>A0A811PM05_9POAL</name>
<comment type="caution">
    <text evidence="3">The sequence shown here is derived from an EMBL/GenBank/DDBJ whole genome shotgun (WGS) entry which is preliminary data.</text>
</comment>
<reference evidence="3" key="1">
    <citation type="submission" date="2020-10" db="EMBL/GenBank/DDBJ databases">
        <authorList>
            <person name="Han B."/>
            <person name="Lu T."/>
            <person name="Zhao Q."/>
            <person name="Huang X."/>
            <person name="Zhao Y."/>
        </authorList>
    </citation>
    <scope>NUCLEOTIDE SEQUENCE</scope>
</reference>
<dbReference type="InterPro" id="IPR054726">
    <property type="entry name" value="Ubiq_DUF569-assoc"/>
</dbReference>